<dbReference type="AlphaFoldDB" id="A0A8S1J4W3"/>
<feature type="compositionally biased region" description="Low complexity" evidence="1">
    <location>
        <begin position="109"/>
        <end position="125"/>
    </location>
</feature>
<dbReference type="EMBL" id="CAJHUC010001390">
    <property type="protein sequence ID" value="CAD7700933.1"/>
    <property type="molecule type" value="Genomic_DNA"/>
</dbReference>
<feature type="compositionally biased region" description="Low complexity" evidence="1">
    <location>
        <begin position="563"/>
        <end position="579"/>
    </location>
</feature>
<evidence type="ECO:0000313" key="4">
    <source>
        <dbReference type="Proteomes" id="UP000708148"/>
    </source>
</evidence>
<feature type="region of interest" description="Disordered" evidence="1">
    <location>
        <begin position="351"/>
        <end position="387"/>
    </location>
</feature>
<feature type="compositionally biased region" description="Low complexity" evidence="1">
    <location>
        <begin position="810"/>
        <end position="826"/>
    </location>
</feature>
<feature type="compositionally biased region" description="Polar residues" evidence="1">
    <location>
        <begin position="633"/>
        <end position="652"/>
    </location>
</feature>
<feature type="region of interest" description="Disordered" evidence="1">
    <location>
        <begin position="1204"/>
        <end position="1226"/>
    </location>
</feature>
<keyword evidence="2" id="KW-1133">Transmembrane helix</keyword>
<keyword evidence="4" id="KW-1185">Reference proteome</keyword>
<feature type="compositionally biased region" description="Low complexity" evidence="1">
    <location>
        <begin position="882"/>
        <end position="891"/>
    </location>
</feature>
<feature type="transmembrane region" description="Helical" evidence="2">
    <location>
        <begin position="33"/>
        <end position="57"/>
    </location>
</feature>
<feature type="compositionally biased region" description="Polar residues" evidence="1">
    <location>
        <begin position="927"/>
        <end position="939"/>
    </location>
</feature>
<feature type="compositionally biased region" description="Polar residues" evidence="1">
    <location>
        <begin position="126"/>
        <end position="138"/>
    </location>
</feature>
<keyword evidence="2" id="KW-0472">Membrane</keyword>
<feature type="compositionally biased region" description="Low complexity" evidence="1">
    <location>
        <begin position="360"/>
        <end position="373"/>
    </location>
</feature>
<reference evidence="3" key="1">
    <citation type="submission" date="2020-12" db="EMBL/GenBank/DDBJ databases">
        <authorList>
            <person name="Iha C."/>
        </authorList>
    </citation>
    <scope>NUCLEOTIDE SEQUENCE</scope>
</reference>
<feature type="region of interest" description="Disordered" evidence="1">
    <location>
        <begin position="109"/>
        <end position="176"/>
    </location>
</feature>
<sequence length="1242" mass="126572">MGGLVVAMIRSDGSCIAGIAQVTCTFLLDAREFFIFSFCFPFVYLVAFLLFLLSFPFDSLPLSAPSQLDFQLMCHFFWFSYARRWRTASVLGSAQNAAPNTAAAFVGAQGAARRSTTTSPSSTPSMPGQQQANSGHNDASQHLENRRMHHHLSQGRAVSGSAPGKARRGMNSTPADTHLSVRQGMAAGGPADGASDGWNRVAGSKARMQNQHLVDPQLEAADDGPAGTEAMGLDDLRTCGVGGVKSAAVQSSAAPARLLQDMQDEVESLQQRMQDFCNKHRIDERIQCDLGQLFGTSLCAVLDSARGLHDLHEEQSMVLQRIVAFVSSLPSHGLAEDNFPDFVKGLIARNQGQPATSDHASPAASAKPAPGKGQSDASPSTPIQGDVSISGTVRHHVEATVKKEPPALCSQAEGNEEHMDGAQGTSASQMPPDLTPKTGSRPSQKLPGPSAQTEPQMDASLGASSRAQLMQGVASNLGRGDSASVPRSQPQPRDVASGPGQPAVNGNSPAALDSATRLPAATTMAQNLQRSGLAASAGTVPGPQAPRLGIMSPQPGMAAPKLAEAAAQGVSAAGVQKAGTVVRAPADGMRTKAPMGKETEPERQQMGTSTQATAARTESSVLVEAATRRDQISLPSQSNGSMAQQPQASQSRGGLAPMATQPIGASSQMLPASQQTVGQLQSVMTSQPAGLPEVMVAGRKAPSARAAASGVGGTVPQQTVDDSRQVIRSPNSISSGVPQNHLTGHSHKPIATASVPQRDCGSQAEPKGAMPPLAVRQLQPRLPGQEPVNVPLAAMPATAGTSSLPPHPGASSVPQAPQQAPSDPASTARVPSLPPPNHVVASSVGPMQFVPTLQQQNLGAGNVVQPPSTIARSSPQPTARQPAPVAAVPGKKGAGGAGRPRKAADTEANLQQIGRNLIAQFLKTSLPVSSDQGPTQRAASASVPGTIPASSLAQPIANAAPGHPAKELQPSAGPSSGDGPSAQTSAAAVAAPVSSAKPQPAANQQSTDVPNVHTEDGGASTVLKNVPQSQPLHGTSEVRTVQPGGDDVMQAADALATGMEQAHASSGQKRTRAESFDDGSSLQAGHSGVGAQQPSADRGSLEESPHPGPKRQKGADAPEPAGSNAVKGGGQDSVVSEAAPRAATSTGELGPPSTELGQSSETIASGPEPGNSGSVDGRYAVTVGLVVENQRGTAGGCMLSQNGEAGVGERGPGTNDGQVCIRGNGRNSSHLETLVASNESGD</sequence>
<feature type="region of interest" description="Disordered" evidence="1">
    <location>
        <begin position="728"/>
        <end position="843"/>
    </location>
</feature>
<gene>
    <name evidence="3" type="ORF">OSTQU699_LOCUS6292</name>
</gene>
<proteinExistence type="predicted"/>
<feature type="compositionally biased region" description="Polar residues" evidence="1">
    <location>
        <begin position="375"/>
        <end position="387"/>
    </location>
</feature>
<name>A0A8S1J4W3_9CHLO</name>
<feature type="compositionally biased region" description="Polar residues" evidence="1">
    <location>
        <begin position="859"/>
        <end position="879"/>
    </location>
</feature>
<feature type="compositionally biased region" description="Low complexity" evidence="1">
    <location>
        <begin position="970"/>
        <end position="1002"/>
    </location>
</feature>
<feature type="region of interest" description="Disordered" evidence="1">
    <location>
        <begin position="859"/>
        <end position="910"/>
    </location>
</feature>
<feature type="compositionally biased region" description="Polar residues" evidence="1">
    <location>
        <begin position="1022"/>
        <end position="1039"/>
    </location>
</feature>
<protein>
    <submittedName>
        <fullName evidence="3">Uncharacterized protein</fullName>
    </submittedName>
</protein>
<comment type="caution">
    <text evidence="3">The sequence shown here is derived from an EMBL/GenBank/DDBJ whole genome shotgun (WGS) entry which is preliminary data.</text>
</comment>
<evidence type="ECO:0000313" key="3">
    <source>
        <dbReference type="EMBL" id="CAD7700933.1"/>
    </source>
</evidence>
<organism evidence="3 4">
    <name type="scientific">Ostreobium quekettii</name>
    <dbReference type="NCBI Taxonomy" id="121088"/>
    <lineage>
        <taxon>Eukaryota</taxon>
        <taxon>Viridiplantae</taxon>
        <taxon>Chlorophyta</taxon>
        <taxon>core chlorophytes</taxon>
        <taxon>Ulvophyceae</taxon>
        <taxon>TCBD clade</taxon>
        <taxon>Bryopsidales</taxon>
        <taxon>Ostreobineae</taxon>
        <taxon>Ostreobiaceae</taxon>
        <taxon>Ostreobium</taxon>
    </lineage>
</organism>
<feature type="compositionally biased region" description="Polar residues" evidence="1">
    <location>
        <begin position="663"/>
        <end position="686"/>
    </location>
</feature>
<feature type="compositionally biased region" description="Polar residues" evidence="1">
    <location>
        <begin position="1078"/>
        <end position="1095"/>
    </location>
</feature>
<evidence type="ECO:0000256" key="2">
    <source>
        <dbReference type="SAM" id="Phobius"/>
    </source>
</evidence>
<dbReference type="Proteomes" id="UP000708148">
    <property type="component" value="Unassembled WGS sequence"/>
</dbReference>
<keyword evidence="2" id="KW-0812">Transmembrane</keyword>
<feature type="region of interest" description="Disordered" evidence="1">
    <location>
        <begin position="927"/>
        <end position="1177"/>
    </location>
</feature>
<evidence type="ECO:0000256" key="1">
    <source>
        <dbReference type="SAM" id="MobiDB-lite"/>
    </source>
</evidence>
<accession>A0A8S1J4W3</accession>
<feature type="compositionally biased region" description="Polar residues" evidence="1">
    <location>
        <begin position="605"/>
        <end position="620"/>
    </location>
</feature>
<feature type="region of interest" description="Disordered" evidence="1">
    <location>
        <begin position="414"/>
        <end position="686"/>
    </location>
</feature>
<feature type="compositionally biased region" description="Polar residues" evidence="1">
    <location>
        <begin position="728"/>
        <end position="743"/>
    </location>
</feature>